<name>A0A444L9Y8_9HYPH</name>
<dbReference type="OrthoDB" id="839663at2"/>
<reference evidence="1 2" key="1">
    <citation type="submission" date="2019-01" db="EMBL/GenBank/DDBJ databases">
        <title>The draft genome of Rhizobium sp. 24NR.</title>
        <authorList>
            <person name="Liu L."/>
            <person name="Liang L."/>
            <person name="Shi S."/>
            <person name="Xu L."/>
            <person name="Wang X."/>
            <person name="Li L."/>
            <person name="Zhang X."/>
        </authorList>
    </citation>
    <scope>NUCLEOTIDE SEQUENCE [LARGE SCALE GENOMIC DNA]</scope>
    <source>
        <strain evidence="1 2">24NR</strain>
    </source>
</reference>
<dbReference type="Proteomes" id="UP000287687">
    <property type="component" value="Unassembled WGS sequence"/>
</dbReference>
<proteinExistence type="predicted"/>
<evidence type="ECO:0000313" key="2">
    <source>
        <dbReference type="Proteomes" id="UP000287687"/>
    </source>
</evidence>
<comment type="caution">
    <text evidence="1">The sequence shown here is derived from an EMBL/GenBank/DDBJ whole genome shotgun (WGS) entry which is preliminary data.</text>
</comment>
<sequence length="84" mass="9158">MKITWDEPKREANLAKHGMDFADLSLEFFAASAVIPAKAGRSMAIGLFEGRVIIAVVFHSLGSEALSVISMRLASGKERKIHDD</sequence>
<evidence type="ECO:0000313" key="1">
    <source>
        <dbReference type="EMBL" id="RWX74374.1"/>
    </source>
</evidence>
<dbReference type="AlphaFoldDB" id="A0A444L9Y8"/>
<evidence type="ECO:0008006" key="3">
    <source>
        <dbReference type="Google" id="ProtNLM"/>
    </source>
</evidence>
<dbReference type="Pfam" id="PF04365">
    <property type="entry name" value="BrnT_toxin"/>
    <property type="match status" value="1"/>
</dbReference>
<dbReference type="Gene3D" id="3.10.450.530">
    <property type="entry name" value="Ribonuclease toxin, BrnT, of type II toxin-antitoxin system"/>
    <property type="match status" value="1"/>
</dbReference>
<accession>A0A444L9Y8</accession>
<dbReference type="EMBL" id="SBIP01000008">
    <property type="protein sequence ID" value="RWX74374.1"/>
    <property type="molecule type" value="Genomic_DNA"/>
</dbReference>
<protein>
    <recommendedName>
        <fullName evidence="3">BrnT family toxin</fullName>
    </recommendedName>
</protein>
<gene>
    <name evidence="1" type="ORF">EPK99_24620</name>
</gene>
<dbReference type="RefSeq" id="WP_128445745.1">
    <property type="nucleotide sequence ID" value="NZ_SBIP01000008.1"/>
</dbReference>
<keyword evidence="2" id="KW-1185">Reference proteome</keyword>
<dbReference type="InterPro" id="IPR007460">
    <property type="entry name" value="BrnT_toxin"/>
</dbReference>
<organism evidence="1 2">
    <name type="scientific">Neorhizobium lilium</name>
    <dbReference type="NCBI Taxonomy" id="2503024"/>
    <lineage>
        <taxon>Bacteria</taxon>
        <taxon>Pseudomonadati</taxon>
        <taxon>Pseudomonadota</taxon>
        <taxon>Alphaproteobacteria</taxon>
        <taxon>Hyphomicrobiales</taxon>
        <taxon>Rhizobiaceae</taxon>
        <taxon>Rhizobium/Agrobacterium group</taxon>
        <taxon>Neorhizobium</taxon>
    </lineage>
</organism>
<dbReference type="InterPro" id="IPR038573">
    <property type="entry name" value="BrnT_sf"/>
</dbReference>